<evidence type="ECO:0000313" key="7">
    <source>
        <dbReference type="Proteomes" id="UP000321514"/>
    </source>
</evidence>
<evidence type="ECO:0000313" key="5">
    <source>
        <dbReference type="EMBL" id="SEU39873.1"/>
    </source>
</evidence>
<protein>
    <submittedName>
        <fullName evidence="5">4-aminobutyrate aminotransferase</fullName>
    </submittedName>
    <submittedName>
        <fullName evidence="4">Aspartate aminotransferase family protein</fullName>
    </submittedName>
</protein>
<dbReference type="PIRSF" id="PIRSF000521">
    <property type="entry name" value="Transaminase_4ab_Lys_Orn"/>
    <property type="match status" value="1"/>
</dbReference>
<dbReference type="GO" id="GO:0008483">
    <property type="term" value="F:transaminase activity"/>
    <property type="evidence" value="ECO:0007669"/>
    <property type="project" value="UniProtKB-KW"/>
</dbReference>
<dbReference type="GO" id="GO:0030170">
    <property type="term" value="F:pyridoxal phosphate binding"/>
    <property type="evidence" value="ECO:0007669"/>
    <property type="project" value="InterPro"/>
</dbReference>
<dbReference type="EMBL" id="BJXR01000046">
    <property type="protein sequence ID" value="GEN11367.1"/>
    <property type="molecule type" value="Genomic_DNA"/>
</dbReference>
<keyword evidence="4" id="KW-0808">Transferase</keyword>
<dbReference type="InterPro" id="IPR015422">
    <property type="entry name" value="PyrdxlP-dep_Trfase_small"/>
</dbReference>
<dbReference type="InterPro" id="IPR015421">
    <property type="entry name" value="PyrdxlP-dep_Trfase_major"/>
</dbReference>
<dbReference type="InterPro" id="IPR005814">
    <property type="entry name" value="Aminotrans_3"/>
</dbReference>
<dbReference type="Proteomes" id="UP000321514">
    <property type="component" value="Unassembled WGS sequence"/>
</dbReference>
<dbReference type="AlphaFoldDB" id="A0A511TB71"/>
<dbReference type="PANTHER" id="PTHR43094:SF1">
    <property type="entry name" value="AMINOTRANSFERASE CLASS-III"/>
    <property type="match status" value="1"/>
</dbReference>
<dbReference type="SUPFAM" id="SSF53383">
    <property type="entry name" value="PLP-dependent transferases"/>
    <property type="match status" value="1"/>
</dbReference>
<dbReference type="Proteomes" id="UP000183760">
    <property type="component" value="Unassembled WGS sequence"/>
</dbReference>
<dbReference type="InterPro" id="IPR015424">
    <property type="entry name" value="PyrdxlP-dep_Trfase"/>
</dbReference>
<dbReference type="STRING" id="1334629.MFUL124B02_00190"/>
<dbReference type="Pfam" id="PF00202">
    <property type="entry name" value="Aminotran_3"/>
    <property type="match status" value="1"/>
</dbReference>
<keyword evidence="2 3" id="KW-0663">Pyridoxal phosphate</keyword>
<keyword evidence="4" id="KW-0032">Aminotransferase</keyword>
<evidence type="ECO:0000313" key="4">
    <source>
        <dbReference type="EMBL" id="GEN11367.1"/>
    </source>
</evidence>
<dbReference type="CDD" id="cd00610">
    <property type="entry name" value="OAT_like"/>
    <property type="match status" value="1"/>
</dbReference>
<reference evidence="5 6" key="1">
    <citation type="submission" date="2016-10" db="EMBL/GenBank/DDBJ databases">
        <authorList>
            <person name="Varghese N."/>
            <person name="Submissions S."/>
        </authorList>
    </citation>
    <scope>NUCLEOTIDE SEQUENCE [LARGE SCALE GENOMIC DNA]</scope>
    <source>
        <strain evidence="5 6">DSM 16525</strain>
    </source>
</reference>
<evidence type="ECO:0000256" key="1">
    <source>
        <dbReference type="ARBA" id="ARBA00008954"/>
    </source>
</evidence>
<organism evidence="4 7">
    <name type="scientific">Myxococcus fulvus</name>
    <dbReference type="NCBI Taxonomy" id="33"/>
    <lineage>
        <taxon>Bacteria</taxon>
        <taxon>Pseudomonadati</taxon>
        <taxon>Myxococcota</taxon>
        <taxon>Myxococcia</taxon>
        <taxon>Myxococcales</taxon>
        <taxon>Cystobacterineae</taxon>
        <taxon>Myxococcaceae</taxon>
        <taxon>Myxococcus</taxon>
    </lineage>
</organism>
<comment type="similarity">
    <text evidence="1 3">Belongs to the class-III pyridoxal-phosphate-dependent aminotransferase family.</text>
</comment>
<dbReference type="PANTHER" id="PTHR43094">
    <property type="entry name" value="AMINOTRANSFERASE"/>
    <property type="match status" value="1"/>
</dbReference>
<evidence type="ECO:0000313" key="6">
    <source>
        <dbReference type="Proteomes" id="UP000183760"/>
    </source>
</evidence>
<reference evidence="4 7" key="2">
    <citation type="submission" date="2019-07" db="EMBL/GenBank/DDBJ databases">
        <title>Whole genome shotgun sequence of Myxococcus fulvus NBRC 100333.</title>
        <authorList>
            <person name="Hosoyama A."/>
            <person name="Uohara A."/>
            <person name="Ohji S."/>
            <person name="Ichikawa N."/>
        </authorList>
    </citation>
    <scope>NUCLEOTIDE SEQUENCE [LARGE SCALE GENOMIC DNA]</scope>
    <source>
        <strain evidence="4 7">NBRC 100333</strain>
    </source>
</reference>
<sequence>MPFGGTRMSGLNLKVLPGEGPDVREGASEVATEGVSRAEDFVRGRGIRLVREDGTAFLDAASGTFNVPLGYDHPEVVEAVVEQLRRMAHASSSLMAAQAKQVLSELLAHAPSHLTAGWMRDITGSTANECAVQVAQKATGKTDVLSLFLSHHGQTQFTTAISGNAFRRKGFPEAVSPHSVKVPAPYCYRCFYKAKYPGCGMLCVERISDFVEYASSGSVACMLVEPVLGNGGNVVPPPGYFQALNKLCEEKGILLIADEVQTGMGRTGHLFASEALGFKPNIVTLAKGLGGIGVPVAAVLFEGTLDVLESHEHSFTSGCNPVALTAASATLKAMTSGHLLANVRRNGIILGELLRTLATRHPCVGDVRGLGYMWGLEIVREDGSPDVEKTLALIRVAQERHQLVLRGSRYSFGNVVKVRPPLIATQDDLEEIVARLGRALADVG</sequence>
<keyword evidence="6" id="KW-1185">Reference proteome</keyword>
<gene>
    <name evidence="4" type="ORF">MFU01_64040</name>
    <name evidence="5" type="ORF">SAMN05443572_114215</name>
</gene>
<proteinExistence type="inferred from homology"/>
<comment type="caution">
    <text evidence="4">The sequence shown here is derived from an EMBL/GenBank/DDBJ whole genome shotgun (WGS) entry which is preliminary data.</text>
</comment>
<dbReference type="Gene3D" id="3.40.640.10">
    <property type="entry name" value="Type I PLP-dependent aspartate aminotransferase-like (Major domain)"/>
    <property type="match status" value="1"/>
</dbReference>
<evidence type="ECO:0000256" key="3">
    <source>
        <dbReference type="RuleBase" id="RU003560"/>
    </source>
</evidence>
<dbReference type="EMBL" id="FOIB01000014">
    <property type="protein sequence ID" value="SEU39873.1"/>
    <property type="molecule type" value="Genomic_DNA"/>
</dbReference>
<dbReference type="Gene3D" id="3.90.1150.10">
    <property type="entry name" value="Aspartate Aminotransferase, domain 1"/>
    <property type="match status" value="1"/>
</dbReference>
<name>A0A511TB71_MYXFU</name>
<accession>A0A511TB71</accession>
<evidence type="ECO:0000256" key="2">
    <source>
        <dbReference type="ARBA" id="ARBA00022898"/>
    </source>
</evidence>